<sequence length="99" mass="11220">MRKFAFLLMGPQFDPEKHRAEFQVPGMVSYIRTVRDFTEAKAAVQQLAEDGVKAMEVCGAFGPERTRELIEITGGKVAVGYVTHFPEQDELFDTFFKKS</sequence>
<evidence type="ECO:0000313" key="1">
    <source>
        <dbReference type="EMBL" id="RZT00661.1"/>
    </source>
</evidence>
<comment type="caution">
    <text evidence="1">The sequence shown here is derived from an EMBL/GenBank/DDBJ whole genome shotgun (WGS) entry which is preliminary data.</text>
</comment>
<gene>
    <name evidence="1" type="ORF">EV209_1985</name>
</gene>
<dbReference type="RefSeq" id="WP_130435261.1">
    <property type="nucleotide sequence ID" value="NZ_SGXF01000003.1"/>
</dbReference>
<proteinExistence type="predicted"/>
<reference evidence="1 2" key="1">
    <citation type="submission" date="2019-02" db="EMBL/GenBank/DDBJ databases">
        <title>Genomic Encyclopedia of Type Strains, Phase IV (KMG-IV): sequencing the most valuable type-strain genomes for metagenomic binning, comparative biology and taxonomic classification.</title>
        <authorList>
            <person name="Goeker M."/>
        </authorList>
    </citation>
    <scope>NUCLEOTIDE SEQUENCE [LARGE SCALE GENOMIC DNA]</scope>
    <source>
        <strain evidence="1 2">DSM 29486</strain>
    </source>
</reference>
<accession>A0A4Q7PLB2</accession>
<dbReference type="InterPro" id="IPR045441">
    <property type="entry name" value="DUF6506"/>
</dbReference>
<protein>
    <submittedName>
        <fullName evidence="1">Uncharacterized protein</fullName>
    </submittedName>
</protein>
<keyword evidence="2" id="KW-1185">Reference proteome</keyword>
<dbReference type="Proteomes" id="UP000292927">
    <property type="component" value="Unassembled WGS sequence"/>
</dbReference>
<dbReference type="EMBL" id="SGXF01000003">
    <property type="protein sequence ID" value="RZT00661.1"/>
    <property type="molecule type" value="Genomic_DNA"/>
</dbReference>
<organism evidence="1 2">
    <name type="scientific">Cuneatibacter caecimuris</name>
    <dbReference type="NCBI Taxonomy" id="1796618"/>
    <lineage>
        <taxon>Bacteria</taxon>
        <taxon>Bacillati</taxon>
        <taxon>Bacillota</taxon>
        <taxon>Clostridia</taxon>
        <taxon>Lachnospirales</taxon>
        <taxon>Lachnospiraceae</taxon>
        <taxon>Cuneatibacter</taxon>
    </lineage>
</organism>
<dbReference type="Pfam" id="PF20116">
    <property type="entry name" value="DUF6506"/>
    <property type="match status" value="1"/>
</dbReference>
<name>A0A4Q7PLB2_9FIRM</name>
<dbReference type="AlphaFoldDB" id="A0A4Q7PLB2"/>
<dbReference type="OrthoDB" id="1551162at2"/>
<evidence type="ECO:0000313" key="2">
    <source>
        <dbReference type="Proteomes" id="UP000292927"/>
    </source>
</evidence>